<reference evidence="2 3" key="1">
    <citation type="submission" date="2017-01" db="EMBL/GenBank/DDBJ databases">
        <title>The cable genome- insights into the physiology and evolution of filamentous bacteria capable of sulfide oxidation via long distance electron transfer.</title>
        <authorList>
            <person name="Schreiber L."/>
            <person name="Bjerg J.T."/>
            <person name="Boggild A."/>
            <person name="Van De Vossenberg J."/>
            <person name="Meysman F."/>
            <person name="Nielsen L.P."/>
            <person name="Schramm A."/>
            <person name="Kjeldsen K.U."/>
        </authorList>
    </citation>
    <scope>NUCLEOTIDE SEQUENCE [LARGE SCALE GENOMIC DNA]</scope>
    <source>
        <strain evidence="2">MCF</strain>
    </source>
</reference>
<dbReference type="Gene3D" id="1.10.101.10">
    <property type="entry name" value="PGBD-like superfamily/PGBD"/>
    <property type="match status" value="1"/>
</dbReference>
<dbReference type="InterPro" id="IPR036365">
    <property type="entry name" value="PGBD-like_sf"/>
</dbReference>
<organism evidence="2 3">
    <name type="scientific">Candidatus Electrothrix aarhusensis</name>
    <dbReference type="NCBI Taxonomy" id="1859131"/>
    <lineage>
        <taxon>Bacteria</taxon>
        <taxon>Pseudomonadati</taxon>
        <taxon>Thermodesulfobacteriota</taxon>
        <taxon>Desulfobulbia</taxon>
        <taxon>Desulfobulbales</taxon>
        <taxon>Desulfobulbaceae</taxon>
        <taxon>Candidatus Electrothrix</taxon>
    </lineage>
</organism>
<dbReference type="Proteomes" id="UP000287853">
    <property type="component" value="Unassembled WGS sequence"/>
</dbReference>
<dbReference type="AlphaFoldDB" id="A0A444IVB9"/>
<dbReference type="InterPro" id="IPR002477">
    <property type="entry name" value="Peptidoglycan-bd-like"/>
</dbReference>
<proteinExistence type="predicted"/>
<dbReference type="InterPro" id="IPR036366">
    <property type="entry name" value="PGBDSf"/>
</dbReference>
<sequence>MLALIGFIADSAYAQMQQQNPIQEPGPNGECAQPVGTEPVCRTPTCPDGGCFPDIQEGECWSQCISPAQFKTVYNKLEVGSSCPTPRVTQDGTETVSVDKTIREKCYGLRRPVRCEEKQVGWTYELVKPETTKTITYITCQEQQVSPAYASNTKAMKVAYEEPVGRQGSEQAKKIKVKVKSEWDHLYRKKSTCWDCADVCRTKEEPEFDWITGYTCSGKDQECSFDYRKKYTTCSYDVEQCIEPDLPSPDLACERRSVTVVTPPEYRKKPVVVEVCSHTKVKRFSVPGLIEPVDCSVPKFSESCESGSAQTKCVAQQVQACEPFLEWRKEQFCNYDDQGDFIRVVQQALIQEGFDPGPVDGLMGNETRQAIRDFQQRKGLAQGGTLTQETVQALGVER</sequence>
<gene>
    <name evidence="2" type="ORF">H206_01651</name>
</gene>
<evidence type="ECO:0000259" key="1">
    <source>
        <dbReference type="Pfam" id="PF01471"/>
    </source>
</evidence>
<comment type="caution">
    <text evidence="2">The sequence shown here is derived from an EMBL/GenBank/DDBJ whole genome shotgun (WGS) entry which is preliminary data.</text>
</comment>
<name>A0A444IVB9_9BACT</name>
<dbReference type="EMBL" id="MTKO01000091">
    <property type="protein sequence ID" value="RWX44650.1"/>
    <property type="molecule type" value="Genomic_DNA"/>
</dbReference>
<evidence type="ECO:0000313" key="3">
    <source>
        <dbReference type="Proteomes" id="UP000287853"/>
    </source>
</evidence>
<keyword evidence="3" id="KW-1185">Reference proteome</keyword>
<feature type="domain" description="Peptidoglycan binding-like" evidence="1">
    <location>
        <begin position="339"/>
        <end position="394"/>
    </location>
</feature>
<evidence type="ECO:0000313" key="2">
    <source>
        <dbReference type="EMBL" id="RWX44650.1"/>
    </source>
</evidence>
<dbReference type="Pfam" id="PF01471">
    <property type="entry name" value="PG_binding_1"/>
    <property type="match status" value="1"/>
</dbReference>
<accession>A0A444IVB9</accession>
<dbReference type="SUPFAM" id="SSF47090">
    <property type="entry name" value="PGBD-like"/>
    <property type="match status" value="1"/>
</dbReference>
<protein>
    <submittedName>
        <fullName evidence="2">Putative peptidoglycan binding domain-containing protein</fullName>
    </submittedName>
</protein>